<feature type="transmembrane region" description="Helical" evidence="14">
    <location>
        <begin position="217"/>
        <end position="235"/>
    </location>
</feature>
<keyword evidence="5 14" id="KW-1003">Cell membrane</keyword>
<dbReference type="GO" id="GO:0005886">
    <property type="term" value="C:plasma membrane"/>
    <property type="evidence" value="ECO:0007669"/>
    <property type="project" value="UniProtKB-SubCell"/>
</dbReference>
<evidence type="ECO:0000256" key="8">
    <source>
        <dbReference type="ARBA" id="ARBA00022989"/>
    </source>
</evidence>
<dbReference type="NCBIfam" id="NF001389">
    <property type="entry name" value="PRK00281.1-2"/>
    <property type="match status" value="1"/>
</dbReference>
<dbReference type="GO" id="GO:0009252">
    <property type="term" value="P:peptidoglycan biosynthetic process"/>
    <property type="evidence" value="ECO:0007669"/>
    <property type="project" value="UniProtKB-KW"/>
</dbReference>
<feature type="transmembrane region" description="Helical" evidence="14">
    <location>
        <begin position="31"/>
        <end position="53"/>
    </location>
</feature>
<dbReference type="OrthoDB" id="9808289at2"/>
<evidence type="ECO:0000256" key="3">
    <source>
        <dbReference type="ARBA" id="ARBA00012374"/>
    </source>
</evidence>
<dbReference type="PANTHER" id="PTHR30622:SF3">
    <property type="entry name" value="UNDECAPRENYL-DIPHOSPHATASE"/>
    <property type="match status" value="1"/>
</dbReference>
<comment type="function">
    <text evidence="14">Catalyzes the dephosphorylation of undecaprenyl diphosphate (UPP). Confers resistance to bacitracin.</text>
</comment>
<keyword evidence="7 14" id="KW-0378">Hydrolase</keyword>
<evidence type="ECO:0000256" key="5">
    <source>
        <dbReference type="ARBA" id="ARBA00022475"/>
    </source>
</evidence>
<evidence type="ECO:0000256" key="4">
    <source>
        <dbReference type="ARBA" id="ARBA00021581"/>
    </source>
</evidence>
<comment type="subcellular location">
    <subcellularLocation>
        <location evidence="1 14">Cell membrane</location>
        <topology evidence="1 14">Multi-pass membrane protein</topology>
    </subcellularLocation>
</comment>
<reference evidence="16" key="1">
    <citation type="submission" date="2017-02" db="EMBL/GenBank/DDBJ databases">
        <authorList>
            <person name="Varghese N."/>
            <person name="Submissions S."/>
        </authorList>
    </citation>
    <scope>NUCLEOTIDE SEQUENCE [LARGE SCALE GENOMIC DNA]</scope>
    <source>
        <strain evidence="16">R11H</strain>
    </source>
</reference>
<feature type="transmembrane region" description="Helical" evidence="14">
    <location>
        <begin position="280"/>
        <end position="296"/>
    </location>
</feature>
<dbReference type="PANTHER" id="PTHR30622">
    <property type="entry name" value="UNDECAPRENYL-DIPHOSPHATASE"/>
    <property type="match status" value="1"/>
</dbReference>
<dbReference type="GO" id="GO:0008360">
    <property type="term" value="P:regulation of cell shape"/>
    <property type="evidence" value="ECO:0007669"/>
    <property type="project" value="UniProtKB-KW"/>
</dbReference>
<dbReference type="EMBL" id="FUYP01000007">
    <property type="protein sequence ID" value="SKB51251.1"/>
    <property type="molecule type" value="Genomic_DNA"/>
</dbReference>
<dbReference type="Pfam" id="PF02673">
    <property type="entry name" value="BacA"/>
    <property type="match status" value="1"/>
</dbReference>
<evidence type="ECO:0000256" key="11">
    <source>
        <dbReference type="ARBA" id="ARBA00032707"/>
    </source>
</evidence>
<keyword evidence="8 14" id="KW-1133">Transmembrane helix</keyword>
<feature type="transmembrane region" description="Helical" evidence="14">
    <location>
        <begin position="180"/>
        <end position="205"/>
    </location>
</feature>
<feature type="transmembrane region" description="Helical" evidence="14">
    <location>
        <begin position="138"/>
        <end position="159"/>
    </location>
</feature>
<sequence length="297" mass="32005">MSGALSHSLPIRTFAHAPALPRPLPRRQRKLSLIWLTAIILGIVEGLTEFLPVSSTGHLILATELLGYDASKWAVFNIAIQPGAILAIVVLYRHLFWDMFVGFFRRDPVAIAFVRNLLLAFFPAVVLGLAFGDQIELLLENAVVVAWALVIGGFAILLVERFAKPRESGGVAALTTRQSILVGLVQCLAMIPGVSRSGATIMGAMSLGVDRKTAAEFSFFLALPTLSGATVLQLFKHRDAITSGDLGLIGVGALVSFIVAWAVIKAFLAVVTRYGFAPFAWYRIIIGGAALIWLALR</sequence>
<evidence type="ECO:0000313" key="15">
    <source>
        <dbReference type="EMBL" id="SKB51251.1"/>
    </source>
</evidence>
<keyword evidence="16" id="KW-1185">Reference proteome</keyword>
<evidence type="ECO:0000256" key="7">
    <source>
        <dbReference type="ARBA" id="ARBA00022801"/>
    </source>
</evidence>
<dbReference type="InterPro" id="IPR003824">
    <property type="entry name" value="UppP"/>
</dbReference>
<comment type="miscellaneous">
    <text evidence="14">Bacitracin is thought to be involved in the inhibition of peptidoglycan synthesis by sequestering undecaprenyl diphosphate, thereby reducing the pool of lipid carrier available.</text>
</comment>
<comment type="similarity">
    <text evidence="2 14">Belongs to the UppP family.</text>
</comment>
<gene>
    <name evidence="14" type="primary">uppP</name>
    <name evidence="15" type="ORF">SAMN06295937_1007178</name>
</gene>
<dbReference type="GO" id="GO:0050380">
    <property type="term" value="F:undecaprenyl-diphosphatase activity"/>
    <property type="evidence" value="ECO:0007669"/>
    <property type="project" value="UniProtKB-UniRule"/>
</dbReference>
<feature type="transmembrane region" description="Helical" evidence="14">
    <location>
        <begin position="247"/>
        <end position="268"/>
    </location>
</feature>
<evidence type="ECO:0000256" key="6">
    <source>
        <dbReference type="ARBA" id="ARBA00022692"/>
    </source>
</evidence>
<dbReference type="EC" id="3.6.1.27" evidence="3 14"/>
<dbReference type="HAMAP" id="MF_01006">
    <property type="entry name" value="Undec_diphosphatase"/>
    <property type="match status" value="1"/>
</dbReference>
<keyword evidence="9 14" id="KW-0472">Membrane</keyword>
<evidence type="ECO:0000313" key="16">
    <source>
        <dbReference type="Proteomes" id="UP000190044"/>
    </source>
</evidence>
<protein>
    <recommendedName>
        <fullName evidence="4 14">Undecaprenyl-diphosphatase</fullName>
        <ecNumber evidence="3 14">3.6.1.27</ecNumber>
    </recommendedName>
    <alternativeName>
        <fullName evidence="12 14">Bacitracin resistance protein</fullName>
    </alternativeName>
    <alternativeName>
        <fullName evidence="11 14">Undecaprenyl pyrophosphate phosphatase</fullName>
    </alternativeName>
</protein>
<dbReference type="GO" id="GO:0071555">
    <property type="term" value="P:cell wall organization"/>
    <property type="evidence" value="ECO:0007669"/>
    <property type="project" value="UniProtKB-KW"/>
</dbReference>
<name>A0A1T5BVT7_9SPHN</name>
<evidence type="ECO:0000256" key="12">
    <source>
        <dbReference type="ARBA" id="ARBA00032932"/>
    </source>
</evidence>
<dbReference type="NCBIfam" id="TIGR00753">
    <property type="entry name" value="undec_PP_bacA"/>
    <property type="match status" value="1"/>
</dbReference>
<keyword evidence="14" id="KW-0573">Peptidoglycan synthesis</keyword>
<comment type="catalytic activity">
    <reaction evidence="13 14">
        <text>di-trans,octa-cis-undecaprenyl diphosphate + H2O = di-trans,octa-cis-undecaprenyl phosphate + phosphate + H(+)</text>
        <dbReference type="Rhea" id="RHEA:28094"/>
        <dbReference type="ChEBI" id="CHEBI:15377"/>
        <dbReference type="ChEBI" id="CHEBI:15378"/>
        <dbReference type="ChEBI" id="CHEBI:43474"/>
        <dbReference type="ChEBI" id="CHEBI:58405"/>
        <dbReference type="ChEBI" id="CHEBI:60392"/>
        <dbReference type="EC" id="3.6.1.27"/>
    </reaction>
</comment>
<evidence type="ECO:0000256" key="10">
    <source>
        <dbReference type="ARBA" id="ARBA00023251"/>
    </source>
</evidence>
<accession>A0A1T5BVT7</accession>
<evidence type="ECO:0000256" key="9">
    <source>
        <dbReference type="ARBA" id="ARBA00023136"/>
    </source>
</evidence>
<feature type="transmembrane region" description="Helical" evidence="14">
    <location>
        <begin position="113"/>
        <end position="132"/>
    </location>
</feature>
<proteinExistence type="inferred from homology"/>
<dbReference type="GO" id="GO:0046677">
    <property type="term" value="P:response to antibiotic"/>
    <property type="evidence" value="ECO:0007669"/>
    <property type="project" value="UniProtKB-UniRule"/>
</dbReference>
<keyword evidence="14" id="KW-0133">Cell shape</keyword>
<feature type="transmembrane region" description="Helical" evidence="14">
    <location>
        <begin position="73"/>
        <end position="92"/>
    </location>
</feature>
<organism evidence="15 16">
    <name type="scientific">Sphingopyxis flava</name>
    <dbReference type="NCBI Taxonomy" id="1507287"/>
    <lineage>
        <taxon>Bacteria</taxon>
        <taxon>Pseudomonadati</taxon>
        <taxon>Pseudomonadota</taxon>
        <taxon>Alphaproteobacteria</taxon>
        <taxon>Sphingomonadales</taxon>
        <taxon>Sphingomonadaceae</taxon>
        <taxon>Sphingopyxis</taxon>
    </lineage>
</organism>
<evidence type="ECO:0000256" key="14">
    <source>
        <dbReference type="HAMAP-Rule" id="MF_01006"/>
    </source>
</evidence>
<keyword evidence="14" id="KW-0961">Cell wall biogenesis/degradation</keyword>
<evidence type="ECO:0000256" key="2">
    <source>
        <dbReference type="ARBA" id="ARBA00010621"/>
    </source>
</evidence>
<dbReference type="AlphaFoldDB" id="A0A1T5BVT7"/>
<evidence type="ECO:0000256" key="1">
    <source>
        <dbReference type="ARBA" id="ARBA00004651"/>
    </source>
</evidence>
<keyword evidence="10 14" id="KW-0046">Antibiotic resistance</keyword>
<dbReference type="Proteomes" id="UP000190044">
    <property type="component" value="Unassembled WGS sequence"/>
</dbReference>
<keyword evidence="6 14" id="KW-0812">Transmembrane</keyword>
<dbReference type="NCBIfam" id="NF001390">
    <property type="entry name" value="PRK00281.1-4"/>
    <property type="match status" value="1"/>
</dbReference>
<evidence type="ECO:0000256" key="13">
    <source>
        <dbReference type="ARBA" id="ARBA00047594"/>
    </source>
</evidence>